<evidence type="ECO:0000259" key="7">
    <source>
        <dbReference type="SMART" id="SM01340"/>
    </source>
</evidence>
<dbReference type="InterPro" id="IPR014790">
    <property type="entry name" value="MutL_C"/>
</dbReference>
<dbReference type="InterPro" id="IPR036890">
    <property type="entry name" value="HATPase_C_sf"/>
</dbReference>
<keyword evidence="8" id="KW-0378">Hydrolase</keyword>
<feature type="domain" description="MutL C-terminal dimerisation" evidence="6">
    <location>
        <begin position="443"/>
        <end position="585"/>
    </location>
</feature>
<dbReference type="Gene3D" id="3.30.1540.20">
    <property type="entry name" value="MutL, C-terminal domain, dimerisation subdomain"/>
    <property type="match status" value="1"/>
</dbReference>
<dbReference type="Proteomes" id="UP000266118">
    <property type="component" value="Chromosome"/>
</dbReference>
<gene>
    <name evidence="5 8" type="primary">mutL</name>
    <name evidence="8" type="ORF">D6B99_07620</name>
</gene>
<dbReference type="FunFam" id="3.30.565.10:FF:000003">
    <property type="entry name" value="DNA mismatch repair endonuclease MutL"/>
    <property type="match status" value="1"/>
</dbReference>
<dbReference type="PANTHER" id="PTHR10073">
    <property type="entry name" value="DNA MISMATCH REPAIR PROTEIN MLH, PMS, MUTL"/>
    <property type="match status" value="1"/>
</dbReference>
<dbReference type="GO" id="GO:0006298">
    <property type="term" value="P:mismatch repair"/>
    <property type="evidence" value="ECO:0007669"/>
    <property type="project" value="UniProtKB-UniRule"/>
</dbReference>
<dbReference type="SMART" id="SM00853">
    <property type="entry name" value="MutL_C"/>
    <property type="match status" value="1"/>
</dbReference>
<keyword evidence="8" id="KW-0540">Nuclease</keyword>
<protein>
    <recommendedName>
        <fullName evidence="2 5">DNA mismatch repair protein MutL</fullName>
    </recommendedName>
</protein>
<dbReference type="RefSeq" id="WP_119986657.1">
    <property type="nucleotide sequence ID" value="NZ_CP032489.1"/>
</dbReference>
<dbReference type="SMART" id="SM01340">
    <property type="entry name" value="DNA_mis_repair"/>
    <property type="match status" value="1"/>
</dbReference>
<dbReference type="CDD" id="cd16926">
    <property type="entry name" value="HATPase_MutL-MLH-PMS-like"/>
    <property type="match status" value="1"/>
</dbReference>
<dbReference type="InterPro" id="IPR038973">
    <property type="entry name" value="MutL/Mlh/Pms-like"/>
</dbReference>
<dbReference type="Pfam" id="PF13589">
    <property type="entry name" value="HATPase_c_3"/>
    <property type="match status" value="1"/>
</dbReference>
<dbReference type="GO" id="GO:0016887">
    <property type="term" value="F:ATP hydrolysis activity"/>
    <property type="evidence" value="ECO:0007669"/>
    <property type="project" value="InterPro"/>
</dbReference>
<evidence type="ECO:0000256" key="3">
    <source>
        <dbReference type="ARBA" id="ARBA00022763"/>
    </source>
</evidence>
<dbReference type="KEGG" id="ark:D6B99_07620"/>
<keyword evidence="9" id="KW-1185">Reference proteome</keyword>
<dbReference type="OrthoDB" id="9763467at2"/>
<dbReference type="GO" id="GO:0032300">
    <property type="term" value="C:mismatch repair complex"/>
    <property type="evidence" value="ECO:0007669"/>
    <property type="project" value="InterPro"/>
</dbReference>
<dbReference type="InterPro" id="IPR020568">
    <property type="entry name" value="Ribosomal_Su5_D2-typ_SF"/>
</dbReference>
<dbReference type="Gene3D" id="3.30.1370.100">
    <property type="entry name" value="MutL, C-terminal domain, regulatory subdomain"/>
    <property type="match status" value="1"/>
</dbReference>
<dbReference type="NCBIfam" id="TIGR00585">
    <property type="entry name" value="mutl"/>
    <property type="match status" value="1"/>
</dbReference>
<evidence type="ECO:0000256" key="4">
    <source>
        <dbReference type="ARBA" id="ARBA00023204"/>
    </source>
</evidence>
<organism evidence="8 9">
    <name type="scientific">Arachidicoccus soli</name>
    <dbReference type="NCBI Taxonomy" id="2341117"/>
    <lineage>
        <taxon>Bacteria</taxon>
        <taxon>Pseudomonadati</taxon>
        <taxon>Bacteroidota</taxon>
        <taxon>Chitinophagia</taxon>
        <taxon>Chitinophagales</taxon>
        <taxon>Chitinophagaceae</taxon>
        <taxon>Arachidicoccus</taxon>
    </lineage>
</organism>
<dbReference type="PANTHER" id="PTHR10073:SF12">
    <property type="entry name" value="DNA MISMATCH REPAIR PROTEIN MLH1"/>
    <property type="match status" value="1"/>
</dbReference>
<dbReference type="HAMAP" id="MF_00149">
    <property type="entry name" value="DNA_mis_repair"/>
    <property type="match status" value="1"/>
</dbReference>
<dbReference type="CDD" id="cd00782">
    <property type="entry name" value="MutL_Trans"/>
    <property type="match status" value="1"/>
</dbReference>
<evidence type="ECO:0000256" key="5">
    <source>
        <dbReference type="HAMAP-Rule" id="MF_00149"/>
    </source>
</evidence>
<dbReference type="InterPro" id="IPR037198">
    <property type="entry name" value="MutL_C_sf"/>
</dbReference>
<dbReference type="GO" id="GO:0004519">
    <property type="term" value="F:endonuclease activity"/>
    <property type="evidence" value="ECO:0007669"/>
    <property type="project" value="UniProtKB-KW"/>
</dbReference>
<evidence type="ECO:0000259" key="6">
    <source>
        <dbReference type="SMART" id="SM00853"/>
    </source>
</evidence>
<dbReference type="SUPFAM" id="SSF118116">
    <property type="entry name" value="DNA mismatch repair protein MutL"/>
    <property type="match status" value="1"/>
</dbReference>
<feature type="domain" description="DNA mismatch repair protein S5" evidence="7">
    <location>
        <begin position="208"/>
        <end position="326"/>
    </location>
</feature>
<dbReference type="GO" id="GO:0005524">
    <property type="term" value="F:ATP binding"/>
    <property type="evidence" value="ECO:0007669"/>
    <property type="project" value="InterPro"/>
</dbReference>
<dbReference type="Gene3D" id="3.30.230.10">
    <property type="match status" value="1"/>
</dbReference>
<evidence type="ECO:0000313" key="8">
    <source>
        <dbReference type="EMBL" id="AYD47484.1"/>
    </source>
</evidence>
<proteinExistence type="inferred from homology"/>
<evidence type="ECO:0000256" key="2">
    <source>
        <dbReference type="ARBA" id="ARBA00021975"/>
    </source>
</evidence>
<dbReference type="PROSITE" id="PS00058">
    <property type="entry name" value="DNA_MISMATCH_REPAIR_1"/>
    <property type="match status" value="1"/>
</dbReference>
<dbReference type="InterPro" id="IPR014762">
    <property type="entry name" value="DNA_mismatch_repair_CS"/>
</dbReference>
<dbReference type="InterPro" id="IPR013507">
    <property type="entry name" value="DNA_mismatch_S5_2-like"/>
</dbReference>
<reference evidence="8 9" key="1">
    <citation type="submission" date="2018-09" db="EMBL/GenBank/DDBJ databases">
        <title>Arachidicoccus sp. nov., a bacterium isolated from soil.</title>
        <authorList>
            <person name="Weon H.-Y."/>
            <person name="Kwon S.-W."/>
            <person name="Lee S.A."/>
        </authorList>
    </citation>
    <scope>NUCLEOTIDE SEQUENCE [LARGE SCALE GENOMIC DNA]</scope>
    <source>
        <strain evidence="8 9">KIS59-12</strain>
    </source>
</reference>
<dbReference type="Gene3D" id="3.30.565.10">
    <property type="entry name" value="Histidine kinase-like ATPase, C-terminal domain"/>
    <property type="match status" value="1"/>
</dbReference>
<dbReference type="GO" id="GO:0140664">
    <property type="term" value="F:ATP-dependent DNA damage sensor activity"/>
    <property type="evidence" value="ECO:0007669"/>
    <property type="project" value="InterPro"/>
</dbReference>
<dbReference type="Pfam" id="PF08676">
    <property type="entry name" value="MutL_C"/>
    <property type="match status" value="1"/>
</dbReference>
<dbReference type="InterPro" id="IPR002099">
    <property type="entry name" value="MutL/Mlh/PMS"/>
</dbReference>
<dbReference type="InterPro" id="IPR042121">
    <property type="entry name" value="MutL_C_regsub"/>
</dbReference>
<dbReference type="InterPro" id="IPR042120">
    <property type="entry name" value="MutL_C_dimsub"/>
</dbReference>
<name>A0A386HQE7_9BACT</name>
<evidence type="ECO:0000313" key="9">
    <source>
        <dbReference type="Proteomes" id="UP000266118"/>
    </source>
</evidence>
<dbReference type="SUPFAM" id="SSF54211">
    <property type="entry name" value="Ribosomal protein S5 domain 2-like"/>
    <property type="match status" value="1"/>
</dbReference>
<sequence>MDIIQLLPDSIANQIAAGEVIQRPASAVKELLENAVDAGATEIKLIINDAGKALIQVIDNGKGMSVTDARMSFERHATSKIQKIDDLFHIKTMGFRGEALASIAAVAQVELKTRREEEELGIYLEIENSAVVKQEPCATPKGTNISMKNLFFNVPARRNFLKSNVAELRHIVEEFIRVSMAFPAIYFSLTSNGQEMLHLEAGSLKQRVVQALGNNLQSQLVAVKDETDYINISGFIGKPDVSKKTRGDQYIFVNSRFIKSAYLNHAIAGAFSELIPKENFPLYVLFIDIDPTQLDINVHPTKQEIKFEDEKIIYAFVKAAVKHALAQASVAPSLDFSLNPDIQQLDAVNKPFGEENKSAAAASNLYKTFTQKNQAHFIEPDNKAELKHWQNFYQPTNEQEIDKKFDIFPSKEHSDNPIALPSYNLLEIEKKEAIANKVMSAAPCIQLLRTYIVAPTMNGFILVHQQLAHERILYEKFASIIHKKSIVSQQVLIPAELRLSIADSILLEDLLPELEIIGYQIEKLMEDIYSVTAVPADVVNGNETKAIELLLEQFKHFNSDIKFSKREKVVRCLSRQHAIKAGKTLNAEEMKQLVEGLFRCQTPNLSPSGASPTYIDFKEEYLDGLFGRK</sequence>
<dbReference type="EMBL" id="CP032489">
    <property type="protein sequence ID" value="AYD47484.1"/>
    <property type="molecule type" value="Genomic_DNA"/>
</dbReference>
<keyword evidence="3 5" id="KW-0227">DNA damage</keyword>
<accession>A0A386HQE7</accession>
<dbReference type="InterPro" id="IPR020667">
    <property type="entry name" value="DNA_mismatch_repair_MutL"/>
</dbReference>
<dbReference type="GO" id="GO:0030983">
    <property type="term" value="F:mismatched DNA binding"/>
    <property type="evidence" value="ECO:0007669"/>
    <property type="project" value="InterPro"/>
</dbReference>
<dbReference type="InterPro" id="IPR014721">
    <property type="entry name" value="Ribsml_uS5_D2-typ_fold_subgr"/>
</dbReference>
<dbReference type="Pfam" id="PF01119">
    <property type="entry name" value="DNA_mis_repair"/>
    <property type="match status" value="1"/>
</dbReference>
<keyword evidence="8" id="KW-0255">Endonuclease</keyword>
<evidence type="ECO:0000256" key="1">
    <source>
        <dbReference type="ARBA" id="ARBA00006082"/>
    </source>
</evidence>
<comment type="similarity">
    <text evidence="1 5">Belongs to the DNA mismatch repair MutL/HexB family.</text>
</comment>
<keyword evidence="4 5" id="KW-0234">DNA repair</keyword>
<comment type="function">
    <text evidence="5">This protein is involved in the repair of mismatches in DNA. It is required for dam-dependent methyl-directed DNA mismatch repair. May act as a 'molecular matchmaker', a protein that promotes the formation of a stable complex between two or more DNA-binding proteins in an ATP-dependent manner without itself being part of a final effector complex.</text>
</comment>
<dbReference type="SUPFAM" id="SSF55874">
    <property type="entry name" value="ATPase domain of HSP90 chaperone/DNA topoisomerase II/histidine kinase"/>
    <property type="match status" value="1"/>
</dbReference>
<dbReference type="AlphaFoldDB" id="A0A386HQE7"/>